<dbReference type="Proteomes" id="UP000523388">
    <property type="component" value="Unassembled WGS sequence"/>
</dbReference>
<reference evidence="1 2" key="1">
    <citation type="submission" date="2018-08" db="EMBL/GenBank/DDBJ databases">
        <authorList>
            <consortium name="GenomeTrakr network: Whole genome sequencing for foodborne pathogen traceback"/>
        </authorList>
    </citation>
    <scope>NUCLEOTIDE SEQUENCE [LARGE SCALE GENOMIC DNA]</scope>
    <source>
        <strain evidence="1 2">AZ-TG102963</strain>
    </source>
</reference>
<dbReference type="EMBL" id="AASCJS010000035">
    <property type="protein sequence ID" value="EFA9847867.1"/>
    <property type="molecule type" value="Genomic_DNA"/>
</dbReference>
<name>A0A6N4NWA5_ECOLX</name>
<protein>
    <submittedName>
        <fullName evidence="1">Metal-binding protein</fullName>
    </submittedName>
</protein>
<gene>
    <name evidence="1" type="ORF">C1Q91_004335</name>
</gene>
<organism evidence="1 2">
    <name type="scientific">Escherichia coli</name>
    <dbReference type="NCBI Taxonomy" id="562"/>
    <lineage>
        <taxon>Bacteria</taxon>
        <taxon>Pseudomonadati</taxon>
        <taxon>Pseudomonadota</taxon>
        <taxon>Gammaproteobacteria</taxon>
        <taxon>Enterobacterales</taxon>
        <taxon>Enterobacteriaceae</taxon>
        <taxon>Escherichia</taxon>
    </lineage>
</organism>
<accession>A0A6N4NWA5</accession>
<sequence>MSKISQRIKYTRIDNGYCQICGKYQKLSQDHVPPKCVTLPGAVEQKLITEVMGKKSIKGVKAHHGSVFKTICSVCNNNLSIFDSEIKRVTDKLNSKIEGFIRNPFSAYSFISEDIDAKNYLRGIVGHVLAAVPNIACQKDNFEAPFFEPLRRFVIGTNDDIEKTHAFYYWFYPHRMNVAGSSFSIFDVSLPKEKGLSMAACLYFYPVAILIVENGKEFSEVYDIAYKLTVNDKKLYLNLNGGNFGRSIFPFFSIKNTVVALHKAFITVSYSAVNKD</sequence>
<evidence type="ECO:0000313" key="2">
    <source>
        <dbReference type="Proteomes" id="UP000523388"/>
    </source>
</evidence>
<comment type="caution">
    <text evidence="1">The sequence shown here is derived from an EMBL/GenBank/DDBJ whole genome shotgun (WGS) entry which is preliminary data.</text>
</comment>
<evidence type="ECO:0000313" key="1">
    <source>
        <dbReference type="EMBL" id="EFA9847867.1"/>
    </source>
</evidence>
<proteinExistence type="predicted"/>
<dbReference type="AlphaFoldDB" id="A0A6N4NWA5"/>
<dbReference type="RefSeq" id="WP_061351550.1">
    <property type="nucleotide sequence ID" value="NZ_BFWK01000059.1"/>
</dbReference>